<dbReference type="GO" id="GO:0016740">
    <property type="term" value="F:transferase activity"/>
    <property type="evidence" value="ECO:0007669"/>
    <property type="project" value="UniProtKB-KW"/>
</dbReference>
<keyword evidence="4" id="KW-0808">Transferase</keyword>
<reference evidence="5 7" key="3">
    <citation type="submission" date="2016-10" db="EMBL/GenBank/DDBJ databases">
        <authorList>
            <person name="Varghese N."/>
            <person name="Submissions S."/>
        </authorList>
    </citation>
    <scope>NUCLEOTIDE SEQUENCE [LARGE SCALE GENOMIC DNA]</scope>
    <source>
        <strain evidence="5 7">ATCC 33218</strain>
    </source>
</reference>
<dbReference type="Pfam" id="PF11893">
    <property type="entry name" value="DUF3413"/>
    <property type="match status" value="1"/>
</dbReference>
<reference evidence="4" key="1">
    <citation type="submission" date="2014-09" db="EMBL/GenBank/DDBJ databases">
        <authorList>
            <person name="GOMEZ-VALERO Laura"/>
        </authorList>
    </citation>
    <scope>NUCLEOTIDE SEQUENCE</scope>
    <source>
        <strain evidence="4">ATCC33218</strain>
    </source>
</reference>
<dbReference type="EMBL" id="LN614830">
    <property type="protein sequence ID" value="CEG60917.1"/>
    <property type="molecule type" value="Genomic_DNA"/>
</dbReference>
<dbReference type="SUPFAM" id="SSF53649">
    <property type="entry name" value="Alkaline phosphatase-like"/>
    <property type="match status" value="1"/>
</dbReference>
<dbReference type="STRING" id="451.B6N58_07510"/>
<evidence type="ECO:0000313" key="7">
    <source>
        <dbReference type="Proteomes" id="UP000182998"/>
    </source>
</evidence>
<feature type="transmembrane region" description="Helical" evidence="1">
    <location>
        <begin position="56"/>
        <end position="84"/>
    </location>
</feature>
<feature type="transmembrane region" description="Helical" evidence="1">
    <location>
        <begin position="183"/>
        <end position="204"/>
    </location>
</feature>
<dbReference type="KEGG" id="tmc:LMI_1618"/>
<keyword evidence="1" id="KW-1133">Transmembrane helix</keyword>
<dbReference type="EMBL" id="FMVN01000004">
    <property type="protein sequence ID" value="SCY17160.1"/>
    <property type="molecule type" value="Genomic_DNA"/>
</dbReference>
<dbReference type="InterPro" id="IPR017850">
    <property type="entry name" value="Alkaline_phosphatase_core_sf"/>
</dbReference>
<dbReference type="PATRIC" id="fig|451.8.peg.2017"/>
<protein>
    <submittedName>
        <fullName evidence="4">Putative Phosphoglycerol transferase MdoB and related protein-like protein, alkaline phosphatase superfamily</fullName>
    </submittedName>
</protein>
<dbReference type="PIRSF" id="PIRSF004950">
    <property type="entry name" value="Mmb_sulf_HI0842"/>
    <property type="match status" value="1"/>
</dbReference>
<gene>
    <name evidence="4" type="ORF">LMI_1618</name>
    <name evidence="5" type="ORF">SAMN02982997_01033</name>
</gene>
<keyword evidence="1" id="KW-0472">Membrane</keyword>
<dbReference type="InterPro" id="IPR024588">
    <property type="entry name" value="YejM_N"/>
</dbReference>
<dbReference type="Pfam" id="PF00884">
    <property type="entry name" value="Sulfatase"/>
    <property type="match status" value="1"/>
</dbReference>
<name>A0A098GG05_LEGMI</name>
<feature type="transmembrane region" description="Helical" evidence="1">
    <location>
        <begin position="152"/>
        <end position="174"/>
    </location>
</feature>
<dbReference type="OrthoDB" id="9803751at2"/>
<evidence type="ECO:0000259" key="3">
    <source>
        <dbReference type="Pfam" id="PF11893"/>
    </source>
</evidence>
<proteinExistence type="predicted"/>
<keyword evidence="1" id="KW-0812">Transmembrane</keyword>
<reference evidence="6" key="2">
    <citation type="submission" date="2014-09" db="EMBL/GenBank/DDBJ databases">
        <authorList>
            <person name="Gomez-Valero L."/>
        </authorList>
    </citation>
    <scope>NUCLEOTIDE SEQUENCE [LARGE SCALE GENOMIC DNA]</scope>
    <source>
        <strain evidence="6">ATCC33218</strain>
    </source>
</reference>
<dbReference type="AlphaFoldDB" id="A0A098GG05"/>
<evidence type="ECO:0000313" key="5">
    <source>
        <dbReference type="EMBL" id="SCY17160.1"/>
    </source>
</evidence>
<dbReference type="PANTHER" id="PTHR43751">
    <property type="entry name" value="SULFATASE"/>
    <property type="match status" value="1"/>
</dbReference>
<evidence type="ECO:0000259" key="2">
    <source>
        <dbReference type="Pfam" id="PF00884"/>
    </source>
</evidence>
<sequence length="627" mass="73229">MRKDNEVNQAIIDKWLLHFFFINLIVVYALSCNYVADAFAIKLFNFGTNGFEEATFFTRSIVSLYLLITYISYFAFLTILSLLIPYLFSKFTSKNWLTICISVLFISCFVLYLVIDLYVFRLYRFHLNSLVLKMLFSQYSDQIFYFSKNEWFVFYLVVASIFLVEGLIALILWFNNVINLSKWIMQFICVSIILIIVSFCSTVVGNKYFIRQSTIFPYYTEIVRHLFYVSKEDMNYYVYSHYFSQSKFPDHQLSYPINPIQCSQKTRPLNIFVILIDTWRYDAMNKEATPTIYRFASENLKFQDHLSGGNATQPGIFSFFYGLPASYWTAIFEQKKSPVFINQLINKNYQFGIFGSASLTIPDFASTIFNKIPNLPSPPKGWAYQRDQEITKRFLSFLDNRKPAQPIFSFLFYDSAHEYCENRNYKGPFQPELSSCSRYLFNNGYNAQPLINRYLNSVNFVDQQIAQVLAGIKKANLWDNSIIIISADHGEEFNDNKQNYWGHASNFSNYQIKVPFIVHWPGKTQQQLNYVTTHYDVVPTLMSDALGCKTPYSDYSYGMNFFDSNNRYPIIVSGNYNISYVTPTTITNLFPSGDFEIQNSNVEPLPNSKPDSKQLISILHDVNRFYH</sequence>
<dbReference type="PANTHER" id="PTHR43751:SF3">
    <property type="entry name" value="SULFATASE N-TERMINAL DOMAIN-CONTAINING PROTEIN"/>
    <property type="match status" value="1"/>
</dbReference>
<evidence type="ECO:0000313" key="4">
    <source>
        <dbReference type="EMBL" id="CEG60917.1"/>
    </source>
</evidence>
<feature type="domain" description="Sulfatase N-terminal" evidence="2">
    <location>
        <begin position="270"/>
        <end position="543"/>
    </location>
</feature>
<evidence type="ECO:0000313" key="6">
    <source>
        <dbReference type="Proteomes" id="UP000032414"/>
    </source>
</evidence>
<dbReference type="Proteomes" id="UP000182998">
    <property type="component" value="Unassembled WGS sequence"/>
</dbReference>
<dbReference type="InterPro" id="IPR052701">
    <property type="entry name" value="GAG_Ulvan_Degrading_Sulfatases"/>
</dbReference>
<dbReference type="Proteomes" id="UP000032414">
    <property type="component" value="Chromosome I"/>
</dbReference>
<feature type="transmembrane region" description="Helical" evidence="1">
    <location>
        <begin position="15"/>
        <end position="36"/>
    </location>
</feature>
<dbReference type="CDD" id="cd16148">
    <property type="entry name" value="sulfatase_like"/>
    <property type="match status" value="1"/>
</dbReference>
<dbReference type="RefSeq" id="WP_045099250.1">
    <property type="nucleotide sequence ID" value="NZ_CP020614.1"/>
</dbReference>
<dbReference type="InterPro" id="IPR012159">
    <property type="entry name" value="YejM-like"/>
</dbReference>
<dbReference type="HOGENOM" id="CLU_030247_1_0_6"/>
<feature type="domain" description="Inner membrane protein YejM N-terminal" evidence="3">
    <location>
        <begin position="14"/>
        <end position="262"/>
    </location>
</feature>
<feature type="transmembrane region" description="Helical" evidence="1">
    <location>
        <begin position="96"/>
        <end position="120"/>
    </location>
</feature>
<accession>A0A098GG05</accession>
<organism evidence="4 6">
    <name type="scientific">Legionella micdadei</name>
    <name type="common">Tatlockia micdadei</name>
    <dbReference type="NCBI Taxonomy" id="451"/>
    <lineage>
        <taxon>Bacteria</taxon>
        <taxon>Pseudomonadati</taxon>
        <taxon>Pseudomonadota</taxon>
        <taxon>Gammaproteobacteria</taxon>
        <taxon>Legionellales</taxon>
        <taxon>Legionellaceae</taxon>
        <taxon>Legionella</taxon>
    </lineage>
</organism>
<keyword evidence="7" id="KW-1185">Reference proteome</keyword>
<dbReference type="InterPro" id="IPR000917">
    <property type="entry name" value="Sulfatase_N"/>
</dbReference>
<evidence type="ECO:0000256" key="1">
    <source>
        <dbReference type="SAM" id="Phobius"/>
    </source>
</evidence>
<dbReference type="Gene3D" id="3.40.720.10">
    <property type="entry name" value="Alkaline Phosphatase, subunit A"/>
    <property type="match status" value="1"/>
</dbReference>